<comment type="caution">
    <text evidence="14">The sequence shown here is derived from an EMBL/GenBank/DDBJ whole genome shotgun (WGS) entry which is preliminary data.</text>
</comment>
<dbReference type="STRING" id="42251.A0A2T6ZLH7"/>
<evidence type="ECO:0000256" key="6">
    <source>
        <dbReference type="ARBA" id="ARBA00022741"/>
    </source>
</evidence>
<dbReference type="InterPro" id="IPR002307">
    <property type="entry name" value="Tyr-tRNA-ligase"/>
</dbReference>
<evidence type="ECO:0000256" key="10">
    <source>
        <dbReference type="ARBA" id="ARBA00033323"/>
    </source>
</evidence>
<dbReference type="SUPFAM" id="SSF52374">
    <property type="entry name" value="Nucleotidylyl transferase"/>
    <property type="match status" value="1"/>
</dbReference>
<accession>A0A2T6ZLH7</accession>
<evidence type="ECO:0000313" key="15">
    <source>
        <dbReference type="Proteomes" id="UP000244722"/>
    </source>
</evidence>
<evidence type="ECO:0000256" key="7">
    <source>
        <dbReference type="ARBA" id="ARBA00022840"/>
    </source>
</evidence>
<dbReference type="PANTHER" id="PTHR46264:SF4">
    <property type="entry name" value="TYROSINE--TRNA LIGASE, CYTOPLASMIC"/>
    <property type="match status" value="1"/>
</dbReference>
<evidence type="ECO:0000256" key="5">
    <source>
        <dbReference type="ARBA" id="ARBA00022598"/>
    </source>
</evidence>
<feature type="compositionally biased region" description="Basic and acidic residues" evidence="13">
    <location>
        <begin position="300"/>
        <end position="310"/>
    </location>
</feature>
<dbReference type="OrthoDB" id="197206at2759"/>
<comment type="catalytic activity">
    <reaction evidence="11 12">
        <text>tRNA(Tyr) + L-tyrosine + ATP = L-tyrosyl-tRNA(Tyr) + AMP + diphosphate + H(+)</text>
        <dbReference type="Rhea" id="RHEA:10220"/>
        <dbReference type="Rhea" id="RHEA-COMP:9706"/>
        <dbReference type="Rhea" id="RHEA-COMP:9707"/>
        <dbReference type="ChEBI" id="CHEBI:15378"/>
        <dbReference type="ChEBI" id="CHEBI:30616"/>
        <dbReference type="ChEBI" id="CHEBI:33019"/>
        <dbReference type="ChEBI" id="CHEBI:58315"/>
        <dbReference type="ChEBI" id="CHEBI:78442"/>
        <dbReference type="ChEBI" id="CHEBI:78536"/>
        <dbReference type="ChEBI" id="CHEBI:456215"/>
        <dbReference type="EC" id="6.1.1.1"/>
    </reaction>
</comment>
<reference evidence="14 15" key="1">
    <citation type="submission" date="2017-04" db="EMBL/GenBank/DDBJ databases">
        <title>Draft genome sequence of Tuber borchii Vittad., a whitish edible truffle.</title>
        <authorList>
            <consortium name="DOE Joint Genome Institute"/>
            <person name="Murat C."/>
            <person name="Kuo A."/>
            <person name="Barry K.W."/>
            <person name="Clum A."/>
            <person name="Dockter R.B."/>
            <person name="Fauchery L."/>
            <person name="Iotti M."/>
            <person name="Kohler A."/>
            <person name="Labutti K."/>
            <person name="Lindquist E.A."/>
            <person name="Lipzen A."/>
            <person name="Ohm R.A."/>
            <person name="Wang M."/>
            <person name="Grigoriev I.V."/>
            <person name="Zambonelli A."/>
            <person name="Martin F.M."/>
        </authorList>
    </citation>
    <scope>NUCLEOTIDE SEQUENCE [LARGE SCALE GENOMIC DNA]</scope>
    <source>
        <strain evidence="14 15">Tbo3840</strain>
    </source>
</reference>
<evidence type="ECO:0000256" key="3">
    <source>
        <dbReference type="ARBA" id="ARBA00013160"/>
    </source>
</evidence>
<feature type="region of interest" description="Disordered" evidence="13">
    <location>
        <begin position="264"/>
        <end position="310"/>
    </location>
</feature>
<dbReference type="Gene3D" id="1.10.240.10">
    <property type="entry name" value="Tyrosyl-Transfer RNA Synthetase"/>
    <property type="match status" value="1"/>
</dbReference>
<evidence type="ECO:0000256" key="12">
    <source>
        <dbReference type="RuleBase" id="RU361234"/>
    </source>
</evidence>
<evidence type="ECO:0000256" key="4">
    <source>
        <dbReference type="ARBA" id="ARBA00022490"/>
    </source>
</evidence>
<dbReference type="GO" id="GO:0006437">
    <property type="term" value="P:tyrosyl-tRNA aminoacylation"/>
    <property type="evidence" value="ECO:0007669"/>
    <property type="project" value="InterPro"/>
</dbReference>
<gene>
    <name evidence="14" type="ORF">B9Z19DRAFT_1088409</name>
</gene>
<evidence type="ECO:0000256" key="9">
    <source>
        <dbReference type="ARBA" id="ARBA00023146"/>
    </source>
</evidence>
<keyword evidence="4" id="KW-0963">Cytoplasm</keyword>
<sequence length="310" mass="34225">MASTTTTDLTPNEKYDLIAGNLQEVLKPDIIKSVLAENRPLKIYWGTAPTGRPHCGYFVPMVKLAHFLRAGCEVTVLLADIHAFLDNLKAPLELVTHRARYYELIIKSVLRAIGVPIEQLRFVLGSSYQQGAASIVTEHDAKKAGAEVVKQVASPLLSGLIYPLMQALDEEHLGVDAQFGGVDQRKIFTLAAENLPKIGFKERAHLMNPMLSPMDLKRGVEKALNRLLDPIRKDFEQDEEFKKVAELAYPAEVKVKKKKEKKIGTGYVPKDKKTTAEEVADGDLNPREAVEVSVGTSAKDAQDRLAGKAE</sequence>
<organism evidence="14 15">
    <name type="scientific">Tuber borchii</name>
    <name type="common">White truffle</name>
    <dbReference type="NCBI Taxonomy" id="42251"/>
    <lineage>
        <taxon>Eukaryota</taxon>
        <taxon>Fungi</taxon>
        <taxon>Dikarya</taxon>
        <taxon>Ascomycota</taxon>
        <taxon>Pezizomycotina</taxon>
        <taxon>Pezizomycetes</taxon>
        <taxon>Pezizales</taxon>
        <taxon>Tuberaceae</taxon>
        <taxon>Tuber</taxon>
    </lineage>
</organism>
<dbReference type="GO" id="GO:0005524">
    <property type="term" value="F:ATP binding"/>
    <property type="evidence" value="ECO:0007669"/>
    <property type="project" value="UniProtKB-KW"/>
</dbReference>
<dbReference type="FunFam" id="3.40.50.620:FF:000040">
    <property type="entry name" value="Tyrosine--tRNA ligase"/>
    <property type="match status" value="1"/>
</dbReference>
<keyword evidence="15" id="KW-1185">Reference proteome</keyword>
<keyword evidence="6 12" id="KW-0547">Nucleotide-binding</keyword>
<evidence type="ECO:0000256" key="8">
    <source>
        <dbReference type="ARBA" id="ARBA00022917"/>
    </source>
</evidence>
<comment type="similarity">
    <text evidence="2 12">Belongs to the class-I aminoacyl-tRNA synthetase family.</text>
</comment>
<dbReference type="Proteomes" id="UP000244722">
    <property type="component" value="Unassembled WGS sequence"/>
</dbReference>
<dbReference type="PRINTS" id="PR01040">
    <property type="entry name" value="TRNASYNTHTYR"/>
</dbReference>
<keyword evidence="5 12" id="KW-0436">Ligase</keyword>
<evidence type="ECO:0000256" key="2">
    <source>
        <dbReference type="ARBA" id="ARBA00005594"/>
    </source>
</evidence>
<dbReference type="InterPro" id="IPR002305">
    <property type="entry name" value="aa-tRNA-synth_Ic"/>
</dbReference>
<dbReference type="NCBIfam" id="TIGR00234">
    <property type="entry name" value="tyrS"/>
    <property type="match status" value="1"/>
</dbReference>
<protein>
    <recommendedName>
        <fullName evidence="3 12">Tyrosine--tRNA ligase</fullName>
        <ecNumber evidence="3 12">6.1.1.1</ecNumber>
    </recommendedName>
    <alternativeName>
        <fullName evidence="10 12">Tyrosyl-tRNA synthetase</fullName>
    </alternativeName>
</protein>
<keyword evidence="7 12" id="KW-0067">ATP-binding</keyword>
<dbReference type="AlphaFoldDB" id="A0A2T6ZLH7"/>
<dbReference type="EC" id="6.1.1.1" evidence="3 12"/>
<keyword evidence="9 12" id="KW-0030">Aminoacyl-tRNA synthetase</keyword>
<dbReference type="GO" id="GO:0004831">
    <property type="term" value="F:tyrosine-tRNA ligase activity"/>
    <property type="evidence" value="ECO:0007669"/>
    <property type="project" value="UniProtKB-EC"/>
</dbReference>
<proteinExistence type="inferred from homology"/>
<comment type="subcellular location">
    <subcellularLocation>
        <location evidence="1">Cytoplasm</location>
    </subcellularLocation>
</comment>
<evidence type="ECO:0000256" key="13">
    <source>
        <dbReference type="SAM" id="MobiDB-lite"/>
    </source>
</evidence>
<dbReference type="EMBL" id="NESQ01000191">
    <property type="protein sequence ID" value="PUU76340.1"/>
    <property type="molecule type" value="Genomic_DNA"/>
</dbReference>
<keyword evidence="8 12" id="KW-0648">Protein biosynthesis</keyword>
<dbReference type="Gene3D" id="3.40.50.620">
    <property type="entry name" value="HUPs"/>
    <property type="match status" value="1"/>
</dbReference>
<name>A0A2T6ZLH7_TUBBO</name>
<dbReference type="Pfam" id="PF00579">
    <property type="entry name" value="tRNA-synt_1b"/>
    <property type="match status" value="1"/>
</dbReference>
<dbReference type="GO" id="GO:0005737">
    <property type="term" value="C:cytoplasm"/>
    <property type="evidence" value="ECO:0007669"/>
    <property type="project" value="UniProtKB-SubCell"/>
</dbReference>
<evidence type="ECO:0000256" key="1">
    <source>
        <dbReference type="ARBA" id="ARBA00004496"/>
    </source>
</evidence>
<evidence type="ECO:0000256" key="11">
    <source>
        <dbReference type="ARBA" id="ARBA00048248"/>
    </source>
</evidence>
<dbReference type="InterPro" id="IPR014729">
    <property type="entry name" value="Rossmann-like_a/b/a_fold"/>
</dbReference>
<dbReference type="InterPro" id="IPR050489">
    <property type="entry name" value="Tyr-tRNA_synthase"/>
</dbReference>
<evidence type="ECO:0000313" key="14">
    <source>
        <dbReference type="EMBL" id="PUU76340.1"/>
    </source>
</evidence>
<dbReference type="PANTHER" id="PTHR46264">
    <property type="entry name" value="TYROSINE-TRNA LIGASE"/>
    <property type="match status" value="1"/>
</dbReference>